<dbReference type="PANTHER" id="PTHR35010">
    <property type="entry name" value="BLL4672 PROTEIN-RELATED"/>
    <property type="match status" value="1"/>
</dbReference>
<dbReference type="Gene3D" id="1.10.260.40">
    <property type="entry name" value="lambda repressor-like DNA-binding domains"/>
    <property type="match status" value="1"/>
</dbReference>
<protein>
    <submittedName>
        <fullName evidence="2">Helix-turn-helix transcriptional regulator</fullName>
    </submittedName>
</protein>
<dbReference type="Gene3D" id="3.30.450.180">
    <property type="match status" value="1"/>
</dbReference>
<dbReference type="Pfam" id="PF13560">
    <property type="entry name" value="HTH_31"/>
    <property type="match status" value="1"/>
</dbReference>
<evidence type="ECO:0000259" key="1">
    <source>
        <dbReference type="PROSITE" id="PS50943"/>
    </source>
</evidence>
<dbReference type="InterPro" id="IPR010982">
    <property type="entry name" value="Lambda_DNA-bd_dom_sf"/>
</dbReference>
<dbReference type="SUPFAM" id="SSF47413">
    <property type="entry name" value="lambda repressor-like DNA-binding domains"/>
    <property type="match status" value="1"/>
</dbReference>
<feature type="domain" description="HTH cro/C1-type" evidence="1">
    <location>
        <begin position="30"/>
        <end position="81"/>
    </location>
</feature>
<dbReference type="PROSITE" id="PS50943">
    <property type="entry name" value="HTH_CROC1"/>
    <property type="match status" value="1"/>
</dbReference>
<dbReference type="RefSeq" id="WP_357977856.1">
    <property type="nucleotide sequence ID" value="NZ_JBFAIH010000006.1"/>
</dbReference>
<dbReference type="InterPro" id="IPR041413">
    <property type="entry name" value="MLTR_LBD"/>
</dbReference>
<dbReference type="Proteomes" id="UP001551658">
    <property type="component" value="Unassembled WGS sequence"/>
</dbReference>
<sequence>MDRAELAMVLRTARSRIEPAEVGFAAGSRRQVPGLRREEIAQLAGLSVDYIVRLEQGRGSKPSDQVLGALARALRLSDSDRDLIFRLAGSEPPGIGRIPMLVRPSVMRLLDRLAGLPALVLSAKSDVLAWNPPAAALLGDWSALPPAQRNLIWQRFLGAGPDRVVETGEQSGADCVGCLRTAQARYPQDPSLAGLIDELRSGSPRFDELWRAGRSGRLRSRTASVVHPELGTLTLDCDVLSVPEADQTVIVYSAGTGTATASALELLRLPGRA</sequence>
<comment type="caution">
    <text evidence="2">The sequence shown here is derived from an EMBL/GenBank/DDBJ whole genome shotgun (WGS) entry which is preliminary data.</text>
</comment>
<evidence type="ECO:0000313" key="2">
    <source>
        <dbReference type="EMBL" id="MEV0363562.1"/>
    </source>
</evidence>
<organism evidence="2 3">
    <name type="scientific">Nocardia fusca</name>
    <dbReference type="NCBI Taxonomy" id="941183"/>
    <lineage>
        <taxon>Bacteria</taxon>
        <taxon>Bacillati</taxon>
        <taxon>Actinomycetota</taxon>
        <taxon>Actinomycetes</taxon>
        <taxon>Mycobacteriales</taxon>
        <taxon>Nocardiaceae</taxon>
        <taxon>Nocardia</taxon>
    </lineage>
</organism>
<evidence type="ECO:0000313" key="3">
    <source>
        <dbReference type="Proteomes" id="UP001551658"/>
    </source>
</evidence>
<dbReference type="CDD" id="cd00093">
    <property type="entry name" value="HTH_XRE"/>
    <property type="match status" value="1"/>
</dbReference>
<name>A0ABV3F7E2_9NOCA</name>
<gene>
    <name evidence="2" type="ORF">AB0H72_12745</name>
</gene>
<keyword evidence="3" id="KW-1185">Reference proteome</keyword>
<accession>A0ABV3F7E2</accession>
<dbReference type="SMART" id="SM00530">
    <property type="entry name" value="HTH_XRE"/>
    <property type="match status" value="1"/>
</dbReference>
<dbReference type="PANTHER" id="PTHR35010:SF2">
    <property type="entry name" value="BLL4672 PROTEIN"/>
    <property type="match status" value="1"/>
</dbReference>
<reference evidence="2 3" key="1">
    <citation type="submission" date="2024-06" db="EMBL/GenBank/DDBJ databases">
        <title>The Natural Products Discovery Center: Release of the First 8490 Sequenced Strains for Exploring Actinobacteria Biosynthetic Diversity.</title>
        <authorList>
            <person name="Kalkreuter E."/>
            <person name="Kautsar S.A."/>
            <person name="Yang D."/>
            <person name="Bader C.D."/>
            <person name="Teijaro C.N."/>
            <person name="Fluegel L."/>
            <person name="Davis C.M."/>
            <person name="Simpson J.R."/>
            <person name="Lauterbach L."/>
            <person name="Steele A.D."/>
            <person name="Gui C."/>
            <person name="Meng S."/>
            <person name="Li G."/>
            <person name="Viehrig K."/>
            <person name="Ye F."/>
            <person name="Su P."/>
            <person name="Kiefer A.F."/>
            <person name="Nichols A."/>
            <person name="Cepeda A.J."/>
            <person name="Yan W."/>
            <person name="Fan B."/>
            <person name="Jiang Y."/>
            <person name="Adhikari A."/>
            <person name="Zheng C.-J."/>
            <person name="Schuster L."/>
            <person name="Cowan T.M."/>
            <person name="Smanski M.J."/>
            <person name="Chevrette M.G."/>
            <person name="De Carvalho L.P.S."/>
            <person name="Shen B."/>
        </authorList>
    </citation>
    <scope>NUCLEOTIDE SEQUENCE [LARGE SCALE GENOMIC DNA]</scope>
    <source>
        <strain evidence="2 3">NPDC050671</strain>
    </source>
</reference>
<dbReference type="InterPro" id="IPR001387">
    <property type="entry name" value="Cro/C1-type_HTH"/>
</dbReference>
<dbReference type="Pfam" id="PF17765">
    <property type="entry name" value="MLTR_LBD"/>
    <property type="match status" value="1"/>
</dbReference>
<proteinExistence type="predicted"/>
<dbReference type="EMBL" id="JBFAIH010000006">
    <property type="protein sequence ID" value="MEV0363562.1"/>
    <property type="molecule type" value="Genomic_DNA"/>
</dbReference>